<dbReference type="AlphaFoldDB" id="A0AAW0H1J1"/>
<organism evidence="2 3">
    <name type="scientific">Myodes glareolus</name>
    <name type="common">Bank vole</name>
    <name type="synonym">Clethrionomys glareolus</name>
    <dbReference type="NCBI Taxonomy" id="447135"/>
    <lineage>
        <taxon>Eukaryota</taxon>
        <taxon>Metazoa</taxon>
        <taxon>Chordata</taxon>
        <taxon>Craniata</taxon>
        <taxon>Vertebrata</taxon>
        <taxon>Euteleostomi</taxon>
        <taxon>Mammalia</taxon>
        <taxon>Eutheria</taxon>
        <taxon>Euarchontoglires</taxon>
        <taxon>Glires</taxon>
        <taxon>Rodentia</taxon>
        <taxon>Myomorpha</taxon>
        <taxon>Muroidea</taxon>
        <taxon>Cricetidae</taxon>
        <taxon>Arvicolinae</taxon>
        <taxon>Myodes</taxon>
    </lineage>
</organism>
<proteinExistence type="predicted"/>
<accession>A0AAW0H1J1</accession>
<feature type="compositionally biased region" description="Acidic residues" evidence="1">
    <location>
        <begin position="132"/>
        <end position="142"/>
    </location>
</feature>
<name>A0AAW0H1J1_MYOGA</name>
<keyword evidence="3" id="KW-1185">Reference proteome</keyword>
<evidence type="ECO:0000256" key="1">
    <source>
        <dbReference type="SAM" id="MobiDB-lite"/>
    </source>
</evidence>
<feature type="non-terminal residue" evidence="2">
    <location>
        <position position="1"/>
    </location>
</feature>
<feature type="region of interest" description="Disordered" evidence="1">
    <location>
        <begin position="41"/>
        <end position="109"/>
    </location>
</feature>
<comment type="caution">
    <text evidence="2">The sequence shown here is derived from an EMBL/GenBank/DDBJ whole genome shotgun (WGS) entry which is preliminary data.</text>
</comment>
<gene>
    <name evidence="2" type="ORF">U0070_016514</name>
</gene>
<feature type="compositionally biased region" description="Pro residues" evidence="1">
    <location>
        <begin position="59"/>
        <end position="68"/>
    </location>
</feature>
<evidence type="ECO:0000313" key="3">
    <source>
        <dbReference type="Proteomes" id="UP001488838"/>
    </source>
</evidence>
<sequence length="183" mass="19459">SRLNVTSALELEFYPIVQRQPQPQRDRELPENPDSAIFTLQSIAPVHARTDPGALGEPPRSPAPPGPAEPGSAGERARGPQPLRPAPACQVTREGAAPGVPQSLGGTKPSSWLFLFFKNKNKNTAQKKEQNKDEEEEEEEEEEARKGRGTNPGRGGGAAAAAAAAARTPSPTRICAALRAMPE</sequence>
<protein>
    <submittedName>
        <fullName evidence="2">Uncharacterized protein</fullName>
    </submittedName>
</protein>
<dbReference type="EMBL" id="JBBHLL010001299">
    <property type="protein sequence ID" value="KAK7796243.1"/>
    <property type="molecule type" value="Genomic_DNA"/>
</dbReference>
<evidence type="ECO:0000313" key="2">
    <source>
        <dbReference type="EMBL" id="KAK7796243.1"/>
    </source>
</evidence>
<reference evidence="2 3" key="1">
    <citation type="journal article" date="2023" name="bioRxiv">
        <title>Conserved and derived expression patterns and positive selection on dental genes reveal complex evolutionary context of ever-growing rodent molars.</title>
        <authorList>
            <person name="Calamari Z.T."/>
            <person name="Song A."/>
            <person name="Cohen E."/>
            <person name="Akter M."/>
            <person name="Roy R.D."/>
            <person name="Hallikas O."/>
            <person name="Christensen M.M."/>
            <person name="Li P."/>
            <person name="Marangoni P."/>
            <person name="Jernvall J."/>
            <person name="Klein O.D."/>
        </authorList>
    </citation>
    <scope>NUCLEOTIDE SEQUENCE [LARGE SCALE GENOMIC DNA]</scope>
    <source>
        <strain evidence="2">V071</strain>
    </source>
</reference>
<feature type="region of interest" description="Disordered" evidence="1">
    <location>
        <begin position="121"/>
        <end position="171"/>
    </location>
</feature>
<dbReference type="Proteomes" id="UP001488838">
    <property type="component" value="Unassembled WGS sequence"/>
</dbReference>